<dbReference type="RefSeq" id="WP_153637279.1">
    <property type="nucleotide sequence ID" value="NZ_BGZI01000015.1"/>
</dbReference>
<evidence type="ECO:0000256" key="2">
    <source>
        <dbReference type="SAM" id="SignalP"/>
    </source>
</evidence>
<feature type="chain" id="PRO_5024295216" evidence="2">
    <location>
        <begin position="23"/>
        <end position="203"/>
    </location>
</feature>
<dbReference type="InterPro" id="IPR021793">
    <property type="entry name" value="Oprl"/>
</dbReference>
<gene>
    <name evidence="3" type="ORF">MSSD14B_23520</name>
</gene>
<organism evidence="3 4">
    <name type="scientific">Marinobacter salsuginis</name>
    <dbReference type="NCBI Taxonomy" id="418719"/>
    <lineage>
        <taxon>Bacteria</taxon>
        <taxon>Pseudomonadati</taxon>
        <taxon>Pseudomonadota</taxon>
        <taxon>Gammaproteobacteria</taxon>
        <taxon>Pseudomonadales</taxon>
        <taxon>Marinobacteraceae</taxon>
        <taxon>Marinobacter</taxon>
    </lineage>
</organism>
<evidence type="ECO:0000313" key="3">
    <source>
        <dbReference type="EMBL" id="GBO88684.1"/>
    </source>
</evidence>
<evidence type="ECO:0000313" key="4">
    <source>
        <dbReference type="Proteomes" id="UP000387223"/>
    </source>
</evidence>
<keyword evidence="2" id="KW-0732">Signal</keyword>
<reference evidence="3 4" key="1">
    <citation type="journal article" date="2019" name="J. Gen. Appl. Microbiol.">
        <title>Aerobic degradation of cis-dichloroethene by the marine bacterium Marinobacter salsuginis strain 5N-3.</title>
        <authorList>
            <person name="Inoue Y."/>
            <person name="Fukunaga Y."/>
            <person name="Katsumata H."/>
            <person name="Ohji S."/>
            <person name="Hosoyama A."/>
            <person name="Mori K."/>
            <person name="Ando K."/>
        </authorList>
    </citation>
    <scope>NUCLEOTIDE SEQUENCE [LARGE SCALE GENOMIC DNA]</scope>
    <source>
        <strain evidence="3 4">NBRC 109114</strain>
    </source>
</reference>
<feature type="coiled-coil region" evidence="1">
    <location>
        <begin position="87"/>
        <end position="114"/>
    </location>
</feature>
<protein>
    <submittedName>
        <fullName evidence="3">Uncharacterized protein</fullName>
    </submittedName>
</protein>
<dbReference type="Proteomes" id="UP000387223">
    <property type="component" value="Unassembled WGS sequence"/>
</dbReference>
<dbReference type="Gene3D" id="1.20.120.330">
    <property type="entry name" value="Nucleotidyltransferases domain 2"/>
    <property type="match status" value="1"/>
</dbReference>
<evidence type="ECO:0000256" key="1">
    <source>
        <dbReference type="SAM" id="Coils"/>
    </source>
</evidence>
<sequence>MKKFLAVLSASFILSASTLVVAEPRFSVNRSGGVDASGANTDGSLQGYRSGSFADLATLNAPTVDLSQIQNEITNIQNQVSSNVTTMNQLVNRIDNAENAASTAQSTANGARSRADQAYSLANQALSRANSAYSRADSAYSKASSAQSTASSAYTMASDSSNPTFSLRTYSTWSNNCKTKKTDLIRNGSVIVTFTDSVDCFGG</sequence>
<proteinExistence type="predicted"/>
<accession>A0A5M3Q0F9</accession>
<dbReference type="EMBL" id="BGZI01000015">
    <property type="protein sequence ID" value="GBO88684.1"/>
    <property type="molecule type" value="Genomic_DNA"/>
</dbReference>
<keyword evidence="1" id="KW-0175">Coiled coil</keyword>
<dbReference type="Pfam" id="PF11839">
    <property type="entry name" value="Alanine_zipper"/>
    <property type="match status" value="1"/>
</dbReference>
<comment type="caution">
    <text evidence="3">The sequence shown here is derived from an EMBL/GenBank/DDBJ whole genome shotgun (WGS) entry which is preliminary data.</text>
</comment>
<dbReference type="AlphaFoldDB" id="A0A5M3Q0F9"/>
<feature type="signal peptide" evidence="2">
    <location>
        <begin position="1"/>
        <end position="22"/>
    </location>
</feature>
<name>A0A5M3Q0F9_9GAMM</name>